<proteinExistence type="predicted"/>
<sequence>MRRVNARGLSPSRRGLRLKFSFQAQAAFYLVLLVSWVFSGILRESIGQVHALYDTIQDWEHPHTFISVSTPRALMICTMHY</sequence>
<comment type="caution">
    <text evidence="2">The sequence shown here is derived from an EMBL/GenBank/DDBJ whole genome shotgun (WGS) entry which is preliminary data.</text>
</comment>
<dbReference type="Proteomes" id="UP001229421">
    <property type="component" value="Unassembled WGS sequence"/>
</dbReference>
<evidence type="ECO:0000256" key="1">
    <source>
        <dbReference type="SAM" id="Phobius"/>
    </source>
</evidence>
<feature type="transmembrane region" description="Helical" evidence="1">
    <location>
        <begin position="20"/>
        <end position="38"/>
    </location>
</feature>
<name>A0AAD8P960_TARER</name>
<keyword evidence="3" id="KW-1185">Reference proteome</keyword>
<accession>A0AAD8P960</accession>
<protein>
    <submittedName>
        <fullName evidence="2">Uncharacterized protein</fullName>
    </submittedName>
</protein>
<dbReference type="EMBL" id="JAUHHV010000001">
    <property type="protein sequence ID" value="KAK1436727.1"/>
    <property type="molecule type" value="Genomic_DNA"/>
</dbReference>
<evidence type="ECO:0000313" key="2">
    <source>
        <dbReference type="EMBL" id="KAK1436727.1"/>
    </source>
</evidence>
<reference evidence="2" key="1">
    <citation type="journal article" date="2023" name="bioRxiv">
        <title>Improved chromosome-level genome assembly for marigold (Tagetes erecta).</title>
        <authorList>
            <person name="Jiang F."/>
            <person name="Yuan L."/>
            <person name="Wang S."/>
            <person name="Wang H."/>
            <person name="Xu D."/>
            <person name="Wang A."/>
            <person name="Fan W."/>
        </authorList>
    </citation>
    <scope>NUCLEOTIDE SEQUENCE</scope>
    <source>
        <strain evidence="2">WSJ</strain>
        <tissue evidence="2">Leaf</tissue>
    </source>
</reference>
<keyword evidence="1" id="KW-0472">Membrane</keyword>
<keyword evidence="1" id="KW-0812">Transmembrane</keyword>
<evidence type="ECO:0000313" key="3">
    <source>
        <dbReference type="Proteomes" id="UP001229421"/>
    </source>
</evidence>
<gene>
    <name evidence="2" type="ORF">QVD17_02509</name>
</gene>
<keyword evidence="1" id="KW-1133">Transmembrane helix</keyword>
<organism evidence="2 3">
    <name type="scientific">Tagetes erecta</name>
    <name type="common">African marigold</name>
    <dbReference type="NCBI Taxonomy" id="13708"/>
    <lineage>
        <taxon>Eukaryota</taxon>
        <taxon>Viridiplantae</taxon>
        <taxon>Streptophyta</taxon>
        <taxon>Embryophyta</taxon>
        <taxon>Tracheophyta</taxon>
        <taxon>Spermatophyta</taxon>
        <taxon>Magnoliopsida</taxon>
        <taxon>eudicotyledons</taxon>
        <taxon>Gunneridae</taxon>
        <taxon>Pentapetalae</taxon>
        <taxon>asterids</taxon>
        <taxon>campanulids</taxon>
        <taxon>Asterales</taxon>
        <taxon>Asteraceae</taxon>
        <taxon>Asteroideae</taxon>
        <taxon>Heliantheae alliance</taxon>
        <taxon>Tageteae</taxon>
        <taxon>Tagetes</taxon>
    </lineage>
</organism>
<dbReference type="AlphaFoldDB" id="A0AAD8P960"/>